<dbReference type="KEGG" id="saqi:AXG55_13235"/>
<gene>
    <name evidence="2" type="ORF">AXG55_13235</name>
</gene>
<organism evidence="2 3">
    <name type="scientific">Silvanigrella aquatica</name>
    <dbReference type="NCBI Taxonomy" id="1915309"/>
    <lineage>
        <taxon>Bacteria</taxon>
        <taxon>Pseudomonadati</taxon>
        <taxon>Bdellovibrionota</taxon>
        <taxon>Oligoflexia</taxon>
        <taxon>Silvanigrellales</taxon>
        <taxon>Silvanigrellaceae</taxon>
        <taxon>Silvanigrella</taxon>
    </lineage>
</organism>
<dbReference type="AlphaFoldDB" id="A0A1L4D3N1"/>
<reference evidence="2 3" key="1">
    <citation type="submission" date="2016-10" db="EMBL/GenBank/DDBJ databases">
        <title>Silvanigrella aquatica sp. nov., isolated from a freshwater lake located in the Black Forest, Germany, description of Silvanigrellaceae fam. nov., Silvanigrellales ord. nov., reclassification of the order Bdellovibrionales in the class Oligoflexia, reclassification of the families Bacteriovoracaceae and Halobacteriovoraceae in the new order Bacteriovoracales ord. nov., and reclassification of the family Pseudobacteriovoracaceae in the order Oligoflexiales.</title>
        <authorList>
            <person name="Hahn M.W."/>
            <person name="Schmidt J."/>
            <person name="Koll U."/>
            <person name="Rohde M."/>
            <person name="Verbag S."/>
            <person name="Pitt A."/>
            <person name="Nakai R."/>
            <person name="Naganuma T."/>
            <person name="Lang E."/>
        </authorList>
    </citation>
    <scope>NUCLEOTIDE SEQUENCE [LARGE SCALE GENOMIC DNA]</scope>
    <source>
        <strain evidence="2 3">MWH-Nonnen-W8red</strain>
    </source>
</reference>
<dbReference type="Proteomes" id="UP000184731">
    <property type="component" value="Chromosome"/>
</dbReference>
<keyword evidence="1" id="KW-0732">Signal</keyword>
<keyword evidence="3" id="KW-1185">Reference proteome</keyword>
<name>A0A1L4D3N1_9BACT</name>
<proteinExistence type="predicted"/>
<feature type="signal peptide" evidence="1">
    <location>
        <begin position="1"/>
        <end position="23"/>
    </location>
</feature>
<dbReference type="RefSeq" id="WP_148698566.1">
    <property type="nucleotide sequence ID" value="NZ_CP017834.1"/>
</dbReference>
<accession>A0A1L4D3N1</accession>
<evidence type="ECO:0000313" key="3">
    <source>
        <dbReference type="Proteomes" id="UP000184731"/>
    </source>
</evidence>
<protein>
    <submittedName>
        <fullName evidence="2">Uncharacterized protein</fullName>
    </submittedName>
</protein>
<feature type="chain" id="PRO_5012273088" evidence="1">
    <location>
        <begin position="24"/>
        <end position="194"/>
    </location>
</feature>
<sequence length="194" mass="23427">MKYHLLKLNLIFLFLHFFNFANAKQMINNHEIRFCKPYYIKHIYSYNIDYGFILTYHLIKYYNNKLDSYLSFGAEYGNWLAPIDAIVYQSYFYFYPVSDKIKCDEPVLNNLFYVKYNNKNILVYDFFDWIYRGLENSSNKIVALYLEKSELNQNHYYFKSFSKTYIAVSKNRYLGAYSDGSRAEFLVTPIINFN</sequence>
<dbReference type="EMBL" id="CP017834">
    <property type="protein sequence ID" value="APJ04808.1"/>
    <property type="molecule type" value="Genomic_DNA"/>
</dbReference>
<evidence type="ECO:0000313" key="2">
    <source>
        <dbReference type="EMBL" id="APJ04808.1"/>
    </source>
</evidence>
<evidence type="ECO:0000256" key="1">
    <source>
        <dbReference type="SAM" id="SignalP"/>
    </source>
</evidence>